<reference evidence="2 3" key="1">
    <citation type="journal article" date="2019" name="Sci. Rep.">
        <title>Orb-weaving spider Araneus ventricosus genome elucidates the spidroin gene catalogue.</title>
        <authorList>
            <person name="Kono N."/>
            <person name="Nakamura H."/>
            <person name="Ohtoshi R."/>
            <person name="Moran D.A.P."/>
            <person name="Shinohara A."/>
            <person name="Yoshida Y."/>
            <person name="Fujiwara M."/>
            <person name="Mori M."/>
            <person name="Tomita M."/>
            <person name="Arakawa K."/>
        </authorList>
    </citation>
    <scope>NUCLEOTIDE SEQUENCE [LARGE SCALE GENOMIC DNA]</scope>
</reference>
<sequence>MGTGRGFTPEQNSSILSYSIVIERRSSEEYSTSDTIPESTPTVRHQEPVDEPASDSQSSKESSSYEPISRTPDKGRYRARYGRVEKLRFRCVAKF</sequence>
<evidence type="ECO:0000313" key="3">
    <source>
        <dbReference type="Proteomes" id="UP000499080"/>
    </source>
</evidence>
<keyword evidence="3" id="KW-1185">Reference proteome</keyword>
<organism evidence="2 3">
    <name type="scientific">Araneus ventricosus</name>
    <name type="common">Orbweaver spider</name>
    <name type="synonym">Epeira ventricosa</name>
    <dbReference type="NCBI Taxonomy" id="182803"/>
    <lineage>
        <taxon>Eukaryota</taxon>
        <taxon>Metazoa</taxon>
        <taxon>Ecdysozoa</taxon>
        <taxon>Arthropoda</taxon>
        <taxon>Chelicerata</taxon>
        <taxon>Arachnida</taxon>
        <taxon>Araneae</taxon>
        <taxon>Araneomorphae</taxon>
        <taxon>Entelegynae</taxon>
        <taxon>Araneoidea</taxon>
        <taxon>Araneidae</taxon>
        <taxon>Araneus</taxon>
    </lineage>
</organism>
<protein>
    <submittedName>
        <fullName evidence="2">Uncharacterized protein</fullName>
    </submittedName>
</protein>
<name>A0A4Y2DFY0_ARAVE</name>
<proteinExistence type="predicted"/>
<accession>A0A4Y2DFY0</accession>
<dbReference type="Proteomes" id="UP000499080">
    <property type="component" value="Unassembled WGS sequence"/>
</dbReference>
<feature type="compositionally biased region" description="Low complexity" evidence="1">
    <location>
        <begin position="54"/>
        <end position="69"/>
    </location>
</feature>
<dbReference type="AlphaFoldDB" id="A0A4Y2DFY0"/>
<evidence type="ECO:0000256" key="1">
    <source>
        <dbReference type="SAM" id="MobiDB-lite"/>
    </source>
</evidence>
<feature type="compositionally biased region" description="Polar residues" evidence="1">
    <location>
        <begin position="29"/>
        <end position="43"/>
    </location>
</feature>
<evidence type="ECO:0000313" key="2">
    <source>
        <dbReference type="EMBL" id="GBM15703.1"/>
    </source>
</evidence>
<dbReference type="EMBL" id="BGPR01000363">
    <property type="protein sequence ID" value="GBM15703.1"/>
    <property type="molecule type" value="Genomic_DNA"/>
</dbReference>
<feature type="region of interest" description="Disordered" evidence="1">
    <location>
        <begin position="26"/>
        <end position="79"/>
    </location>
</feature>
<gene>
    <name evidence="2" type="ORF">AVEN_262876_1</name>
</gene>
<comment type="caution">
    <text evidence="2">The sequence shown here is derived from an EMBL/GenBank/DDBJ whole genome shotgun (WGS) entry which is preliminary data.</text>
</comment>